<dbReference type="InterPro" id="IPR014777">
    <property type="entry name" value="4pyrrole_Mease_sub1"/>
</dbReference>
<protein>
    <recommendedName>
        <fullName evidence="2">precorrin-2 dehydrogenase</fullName>
        <ecNumber evidence="2">1.3.1.76</ecNumber>
    </recommendedName>
</protein>
<evidence type="ECO:0000256" key="2">
    <source>
        <dbReference type="ARBA" id="ARBA00012400"/>
    </source>
</evidence>
<keyword evidence="4" id="KW-0520">NAD</keyword>
<dbReference type="AlphaFoldDB" id="A0A7V8RG86"/>
<dbReference type="Gene3D" id="3.40.1010.10">
    <property type="entry name" value="Cobalt-precorrin-4 Transmethylase, Domain 1"/>
    <property type="match status" value="1"/>
</dbReference>
<dbReference type="RefSeq" id="WP_181268254.1">
    <property type="nucleotide sequence ID" value="NZ_BAAAGB010000001.1"/>
</dbReference>
<dbReference type="PANTHER" id="PTHR35330:SF1">
    <property type="entry name" value="SIROHEME BIOSYNTHESIS PROTEIN MET8"/>
    <property type="match status" value="1"/>
</dbReference>
<dbReference type="PANTHER" id="PTHR35330">
    <property type="entry name" value="SIROHEME BIOSYNTHESIS PROTEIN MET8"/>
    <property type="match status" value="1"/>
</dbReference>
<dbReference type="GO" id="GO:0008168">
    <property type="term" value="F:methyltransferase activity"/>
    <property type="evidence" value="ECO:0007669"/>
    <property type="project" value="InterPro"/>
</dbReference>
<comment type="catalytic activity">
    <reaction evidence="6">
        <text>precorrin-2 + NAD(+) = sirohydrochlorin + NADH + 2 H(+)</text>
        <dbReference type="Rhea" id="RHEA:15613"/>
        <dbReference type="ChEBI" id="CHEBI:15378"/>
        <dbReference type="ChEBI" id="CHEBI:57540"/>
        <dbReference type="ChEBI" id="CHEBI:57945"/>
        <dbReference type="ChEBI" id="CHEBI:58351"/>
        <dbReference type="ChEBI" id="CHEBI:58827"/>
        <dbReference type="EC" id="1.3.1.76"/>
    </reaction>
</comment>
<dbReference type="GO" id="GO:0043115">
    <property type="term" value="F:precorrin-2 dehydrogenase activity"/>
    <property type="evidence" value="ECO:0007669"/>
    <property type="project" value="UniProtKB-EC"/>
</dbReference>
<keyword evidence="5" id="KW-0627">Porphyrin biosynthesis</keyword>
<dbReference type="SUPFAM" id="SSF75615">
    <property type="entry name" value="Siroheme synthase middle domains-like"/>
    <property type="match status" value="1"/>
</dbReference>
<evidence type="ECO:0000256" key="3">
    <source>
        <dbReference type="ARBA" id="ARBA00023002"/>
    </source>
</evidence>
<dbReference type="EMBL" id="VDES01000003">
    <property type="protein sequence ID" value="MBA1375827.1"/>
    <property type="molecule type" value="Genomic_DNA"/>
</dbReference>
<dbReference type="SUPFAM" id="SSF51735">
    <property type="entry name" value="NAD(P)-binding Rossmann-fold domains"/>
    <property type="match status" value="1"/>
</dbReference>
<dbReference type="InterPro" id="IPR028161">
    <property type="entry name" value="Met8-like"/>
</dbReference>
<dbReference type="NCBIfam" id="TIGR01470">
    <property type="entry name" value="cysG_Nterm"/>
    <property type="match status" value="1"/>
</dbReference>
<accession>A0A7V8RG86</accession>
<dbReference type="InterPro" id="IPR006367">
    <property type="entry name" value="Sirohaem_synthase_N"/>
</dbReference>
<evidence type="ECO:0000256" key="1">
    <source>
        <dbReference type="ARBA" id="ARBA00005010"/>
    </source>
</evidence>
<evidence type="ECO:0000313" key="7">
    <source>
        <dbReference type="EMBL" id="MBA1375827.1"/>
    </source>
</evidence>
<dbReference type="UniPathway" id="UPA00262">
    <property type="reaction ID" value="UER00222"/>
</dbReference>
<name>A0A7V8RG86_9SPHN</name>
<gene>
    <name evidence="7" type="ORF">FG486_15900</name>
</gene>
<dbReference type="Proteomes" id="UP000589292">
    <property type="component" value="Unassembled WGS sequence"/>
</dbReference>
<dbReference type="Pfam" id="PF13241">
    <property type="entry name" value="NAD_binding_7"/>
    <property type="match status" value="1"/>
</dbReference>
<keyword evidence="8" id="KW-1185">Reference proteome</keyword>
<comment type="pathway">
    <text evidence="1">Porphyrin-containing compound metabolism; siroheme biosynthesis; sirohydrochlorin from precorrin-2: step 1/1.</text>
</comment>
<organism evidence="7 8">
    <name type="scientific">Sphingomonas ursincola</name>
    <dbReference type="NCBI Taxonomy" id="56361"/>
    <lineage>
        <taxon>Bacteria</taxon>
        <taxon>Pseudomonadati</taxon>
        <taxon>Pseudomonadota</taxon>
        <taxon>Alphaproteobacteria</taxon>
        <taxon>Sphingomonadales</taxon>
        <taxon>Sphingomonadaceae</taxon>
        <taxon>Sphingomonas</taxon>
    </lineage>
</organism>
<proteinExistence type="predicted"/>
<dbReference type="EC" id="1.3.1.76" evidence="2"/>
<evidence type="ECO:0000256" key="5">
    <source>
        <dbReference type="ARBA" id="ARBA00023244"/>
    </source>
</evidence>
<dbReference type="InterPro" id="IPR036291">
    <property type="entry name" value="NAD(P)-bd_dom_sf"/>
</dbReference>
<sequence length="260" mass="27173">MNQLPIFVNLRGMPVILLGDGEMADAKRRLIERAGGICVAEDNRDARIAIVALEAEAQAIAAVERLKARGLLVNAVDRPALCDFTTPAIIDRDPVLIAIGTGGASAGLAKALRQRFEAMLPAGLGGLAHALDAARDAIRARWPGGPERRRAIDAALAPGGPLDPLSDQDADAVEKWIEHGGEGVGSGLYTLTIASPDPDDLTLRQVRLLGSADLVLHPAGMPRSILSRARADAAMRVDDGQADEPGVVVRLAWATTAGSS</sequence>
<dbReference type="GO" id="GO:0019354">
    <property type="term" value="P:siroheme biosynthetic process"/>
    <property type="evidence" value="ECO:0007669"/>
    <property type="project" value="UniProtKB-UniPathway"/>
</dbReference>
<evidence type="ECO:0000313" key="8">
    <source>
        <dbReference type="Proteomes" id="UP000589292"/>
    </source>
</evidence>
<dbReference type="Gene3D" id="3.40.50.720">
    <property type="entry name" value="NAD(P)-binding Rossmann-like Domain"/>
    <property type="match status" value="1"/>
</dbReference>
<evidence type="ECO:0000256" key="4">
    <source>
        <dbReference type="ARBA" id="ARBA00023027"/>
    </source>
</evidence>
<reference evidence="7 8" key="1">
    <citation type="journal article" date="1994" name="Int. J. Syst. Bacteriol.">
        <title>Phylogenetic positions of novel aerobic, bacteriochlorophyll a-containing bacteria and description of Roseococcus thiosulfatophilus gen. nov., sp. nov., Erythromicrobium ramosum gen. nov., sp. nov., and Erythrobacter litoralis sp. nov.</title>
        <authorList>
            <person name="Yurkov V."/>
            <person name="Stackebrandt E."/>
            <person name="Holmes A."/>
            <person name="Fuerst J.A."/>
            <person name="Hugenholtz P."/>
            <person name="Golecki J."/>
            <person name="Gad'on N."/>
            <person name="Gorlenko V.M."/>
            <person name="Kompantseva E.I."/>
            <person name="Drews G."/>
        </authorList>
    </citation>
    <scope>NUCLEOTIDE SEQUENCE [LARGE SCALE GENOMIC DNA]</scope>
    <source>
        <strain evidence="7 8">KR-99</strain>
    </source>
</reference>
<dbReference type="GO" id="GO:0004325">
    <property type="term" value="F:ferrochelatase activity"/>
    <property type="evidence" value="ECO:0007669"/>
    <property type="project" value="InterPro"/>
</dbReference>
<evidence type="ECO:0000256" key="6">
    <source>
        <dbReference type="ARBA" id="ARBA00047561"/>
    </source>
</evidence>
<comment type="caution">
    <text evidence="7">The sequence shown here is derived from an EMBL/GenBank/DDBJ whole genome shotgun (WGS) entry which is preliminary data.</text>
</comment>
<dbReference type="Gene3D" id="3.30.160.110">
    <property type="entry name" value="Siroheme synthase, domain 2"/>
    <property type="match status" value="1"/>
</dbReference>
<keyword evidence="3" id="KW-0560">Oxidoreductase</keyword>